<dbReference type="Pfam" id="PF00004">
    <property type="entry name" value="AAA"/>
    <property type="match status" value="1"/>
</dbReference>
<dbReference type="InterPro" id="IPR003959">
    <property type="entry name" value="ATPase_AAA_core"/>
</dbReference>
<dbReference type="Pfam" id="PF08282">
    <property type="entry name" value="Hydrolase_3"/>
    <property type="match status" value="2"/>
</dbReference>
<sequence>MRYHCFITDYDGTLASENRVVPEAIQALEALKATGRKLILVTGRQLEELKTIFPEYGLFDRIVAENGAVLYCPATQELSLLGLPPPKSFIADLESQSVPIAVGHVIVAGWEPHQQTFLNAIRSAGLEYQLIFNKGAIMVLPPGINKATGLHHALRALQISEHNAVAIGDAENDTAMLLAAECAVAVQNALPQVGGIADWTTDRPAAEGVIQLIQRLISDDLGQIDSCLSRHYLPLGKEMNGSLFQICPYGERILLAGTSGFGKTTLAAAFIEKLIAKAYQFCLIDPEGDYQELPGVLTIGDGSHPPLISEVTGLLARADENVIVCILAVPLDDRPAYFNKLAQAVAGVRKMTGHPHFMIMDEAHHLMPRQHHSGPVAFPDDFNSFLAITTRPELLDQALVQRINTVLVMGEAPDQTMRSVAHMLAADLPLPANLVFKKGEVLVWQKDRPKLRVVTSDMPGALLMRHKRKYATGDMDYNSFYFTGPGHRLNLKANNLMLFIQMASGIDDDTWYYHLHRHDYANWFRHTVKDEKLAQVAEKVERRGLDPWNSRKAIFKAILERYTLPA</sequence>
<protein>
    <submittedName>
        <fullName evidence="2">HAD-IIB family hydrolase</fullName>
    </submittedName>
</protein>
<dbReference type="SUPFAM" id="SSF52540">
    <property type="entry name" value="P-loop containing nucleoside triphosphate hydrolases"/>
    <property type="match status" value="1"/>
</dbReference>
<evidence type="ECO:0000313" key="3">
    <source>
        <dbReference type="Proteomes" id="UP001204376"/>
    </source>
</evidence>
<dbReference type="Gene3D" id="3.40.50.300">
    <property type="entry name" value="P-loop containing nucleotide triphosphate hydrolases"/>
    <property type="match status" value="1"/>
</dbReference>
<dbReference type="EMBL" id="JANHOH010000002">
    <property type="protein sequence ID" value="MCQ6958726.1"/>
    <property type="molecule type" value="Genomic_DNA"/>
</dbReference>
<dbReference type="InterPro" id="IPR027417">
    <property type="entry name" value="P-loop_NTPase"/>
</dbReference>
<dbReference type="SUPFAM" id="SSF56784">
    <property type="entry name" value="HAD-like"/>
    <property type="match status" value="1"/>
</dbReference>
<evidence type="ECO:0000259" key="1">
    <source>
        <dbReference type="SMART" id="SM00382"/>
    </source>
</evidence>
<dbReference type="NCBIfam" id="TIGR01484">
    <property type="entry name" value="HAD-SF-IIB"/>
    <property type="match status" value="2"/>
</dbReference>
<dbReference type="Gene3D" id="3.90.1070.10">
    <property type="match status" value="1"/>
</dbReference>
<dbReference type="PANTHER" id="PTHR10000:SF8">
    <property type="entry name" value="HAD SUPERFAMILY HYDROLASE-LIKE, TYPE 3"/>
    <property type="match status" value="1"/>
</dbReference>
<dbReference type="PANTHER" id="PTHR10000">
    <property type="entry name" value="PHOSPHOSERINE PHOSPHATASE"/>
    <property type="match status" value="1"/>
</dbReference>
<dbReference type="GO" id="GO:0016787">
    <property type="term" value="F:hydrolase activity"/>
    <property type="evidence" value="ECO:0007669"/>
    <property type="project" value="UniProtKB-KW"/>
</dbReference>
<proteinExistence type="predicted"/>
<dbReference type="SMART" id="SM00382">
    <property type="entry name" value="AAA"/>
    <property type="match status" value="1"/>
</dbReference>
<reference evidence="2 3" key="1">
    <citation type="submission" date="2022-07" db="EMBL/GenBank/DDBJ databases">
        <title>Mucilaginibacter sp. JC4.</title>
        <authorList>
            <person name="Le V."/>
            <person name="Ko S.-R."/>
            <person name="Ahn C.-Y."/>
            <person name="Oh H.-M."/>
        </authorList>
    </citation>
    <scope>NUCLEOTIDE SEQUENCE [LARGE SCALE GENOMIC DNA]</scope>
    <source>
        <strain evidence="2 3">JC4</strain>
    </source>
</reference>
<organism evidence="2 3">
    <name type="scientific">Mucilaginibacter aquariorum</name>
    <dbReference type="NCBI Taxonomy" id="2967225"/>
    <lineage>
        <taxon>Bacteria</taxon>
        <taxon>Pseudomonadati</taxon>
        <taxon>Bacteroidota</taxon>
        <taxon>Sphingobacteriia</taxon>
        <taxon>Sphingobacteriales</taxon>
        <taxon>Sphingobacteriaceae</taxon>
        <taxon>Mucilaginibacter</taxon>
    </lineage>
</organism>
<dbReference type="InterPro" id="IPR006379">
    <property type="entry name" value="HAD-SF_hydro_IIB"/>
</dbReference>
<evidence type="ECO:0000313" key="2">
    <source>
        <dbReference type="EMBL" id="MCQ6958726.1"/>
    </source>
</evidence>
<feature type="domain" description="AAA+ ATPase" evidence="1">
    <location>
        <begin position="249"/>
        <end position="414"/>
    </location>
</feature>
<comment type="caution">
    <text evidence="2">The sequence shown here is derived from an EMBL/GenBank/DDBJ whole genome shotgun (WGS) entry which is preliminary data.</text>
</comment>
<dbReference type="InterPro" id="IPR036412">
    <property type="entry name" value="HAD-like_sf"/>
</dbReference>
<keyword evidence="3" id="KW-1185">Reference proteome</keyword>
<accession>A0ABT1T285</accession>
<dbReference type="InterPro" id="IPR003593">
    <property type="entry name" value="AAA+_ATPase"/>
</dbReference>
<keyword evidence="2" id="KW-0378">Hydrolase</keyword>
<dbReference type="InterPro" id="IPR023214">
    <property type="entry name" value="HAD_sf"/>
</dbReference>
<dbReference type="Gene3D" id="3.40.50.1000">
    <property type="entry name" value="HAD superfamily/HAD-like"/>
    <property type="match status" value="1"/>
</dbReference>
<name>A0ABT1T285_9SPHI</name>
<dbReference type="Proteomes" id="UP001204376">
    <property type="component" value="Unassembled WGS sequence"/>
</dbReference>
<dbReference type="RefSeq" id="WP_256538923.1">
    <property type="nucleotide sequence ID" value="NZ_JANHOH010000002.1"/>
</dbReference>
<gene>
    <name evidence="2" type="ORF">NPE20_12190</name>
</gene>